<name>A0ABW5GTA6_9PSEU</name>
<dbReference type="EMBL" id="JBHUKU010000024">
    <property type="protein sequence ID" value="MFD2464178.1"/>
    <property type="molecule type" value="Genomic_DNA"/>
</dbReference>
<dbReference type="Pfam" id="PF14028">
    <property type="entry name" value="Lant_dehydr_C"/>
    <property type="match status" value="1"/>
</dbReference>
<comment type="caution">
    <text evidence="2">The sequence shown here is derived from an EMBL/GenBank/DDBJ whole genome shotgun (WGS) entry which is preliminary data.</text>
</comment>
<reference evidence="3" key="1">
    <citation type="journal article" date="2019" name="Int. J. Syst. Evol. Microbiol.">
        <title>The Global Catalogue of Microorganisms (GCM) 10K type strain sequencing project: providing services to taxonomists for standard genome sequencing and annotation.</title>
        <authorList>
            <consortium name="The Broad Institute Genomics Platform"/>
            <consortium name="The Broad Institute Genome Sequencing Center for Infectious Disease"/>
            <person name="Wu L."/>
            <person name="Ma J."/>
        </authorList>
    </citation>
    <scope>NUCLEOTIDE SEQUENCE [LARGE SCALE GENOMIC DNA]</scope>
    <source>
        <strain evidence="3">CGMCC 4.7643</strain>
    </source>
</reference>
<proteinExistence type="predicted"/>
<evidence type="ECO:0000313" key="3">
    <source>
        <dbReference type="Proteomes" id="UP001597419"/>
    </source>
</evidence>
<gene>
    <name evidence="2" type="ORF">ACFSYJ_36560</name>
</gene>
<sequence length="296" mass="32965">MSTATGQSPQPETAWQQVTIEFTDYTKAEQIAAERLRPLLNAVAELWWFIRKAPNWRVRYLPIQSGTEAIRDTLAHMLGGLREERNITNWVETIYEPEIHAFGGTAAMAVAHQLFHCDSQHILGNSRTCDRRRELTILLCSALMRGAGQDWYEQGDIWARLAENRPLPPDINTDQLRTPRSGLRRLMSVDADPTSPLVKPGGQMADSATWLAAFHRAGAELGVLSRAGALHRGLRAVLTHQAIFHWNRIGLSYTTQSVLAHAAKATVFDDYPSGERPNFLGIVPPQDTEAAEPADV</sequence>
<dbReference type="InterPro" id="IPR023809">
    <property type="entry name" value="Thiopep_bacteriocin_synth_dom"/>
</dbReference>
<keyword evidence="3" id="KW-1185">Reference proteome</keyword>
<feature type="domain" description="Thiopeptide-type bacteriocin biosynthesis" evidence="1">
    <location>
        <begin position="15"/>
        <end position="265"/>
    </location>
</feature>
<evidence type="ECO:0000259" key="1">
    <source>
        <dbReference type="Pfam" id="PF14028"/>
    </source>
</evidence>
<evidence type="ECO:0000313" key="2">
    <source>
        <dbReference type="EMBL" id="MFD2464178.1"/>
    </source>
</evidence>
<accession>A0ABW5GTA6</accession>
<protein>
    <submittedName>
        <fullName evidence="2">Thiopeptide-type bacteriocin biosynthesis protein</fullName>
    </submittedName>
</protein>
<organism evidence="2 3">
    <name type="scientific">Amycolatopsis samaneae</name>
    <dbReference type="NCBI Taxonomy" id="664691"/>
    <lineage>
        <taxon>Bacteria</taxon>
        <taxon>Bacillati</taxon>
        <taxon>Actinomycetota</taxon>
        <taxon>Actinomycetes</taxon>
        <taxon>Pseudonocardiales</taxon>
        <taxon>Pseudonocardiaceae</taxon>
        <taxon>Amycolatopsis</taxon>
    </lineage>
</organism>
<dbReference type="Proteomes" id="UP001597419">
    <property type="component" value="Unassembled WGS sequence"/>
</dbReference>
<dbReference type="RefSeq" id="WP_345407755.1">
    <property type="nucleotide sequence ID" value="NZ_BAABHG010000023.1"/>
</dbReference>
<dbReference type="NCBIfam" id="TIGR03891">
    <property type="entry name" value="thiopep_ocin"/>
    <property type="match status" value="1"/>
</dbReference>